<feature type="domain" description="Homing endonuclease LAGLIDADG" evidence="1">
    <location>
        <begin position="24"/>
        <end position="118"/>
    </location>
</feature>
<evidence type="ECO:0000259" key="1">
    <source>
        <dbReference type="Pfam" id="PF00961"/>
    </source>
</evidence>
<accession>H6D5D4</accession>
<feature type="domain" description="Homing endonuclease LAGLIDADG" evidence="1">
    <location>
        <begin position="173"/>
        <end position="262"/>
    </location>
</feature>
<keyword evidence="2" id="KW-0496">Mitochondrion</keyword>
<reference evidence="2" key="1">
    <citation type="journal article" date="2012" name="Fungal Genet. Biol.">
        <title>Comparative analysis of Fusarium mitochondrial genomes reveals a highly variable region that encodes an exceptionally large open reading frame.</title>
        <authorList>
            <person name="Al-Reedy R.M."/>
            <person name="Malireddy R."/>
            <person name="Dillman C.B."/>
            <person name="Kennell J.C."/>
        </authorList>
    </citation>
    <scope>NUCLEOTIDE SEQUENCE [LARGE SCALE GENOMIC DNA]</scope>
    <source>
        <strain>ATCC MYA-4622 / CBS 123669 / FGSC 9596 / NRRL 45880 / 77-13-4</strain>
        <strain evidence="2">MpVI</strain>
    </source>
</reference>
<organism evidence="2">
    <name type="scientific">Fusarium vanettenii (strain ATCC MYA-4622 / CBS 123669 / FGSC 9596 / NRRL 45880 / 77-13-4)</name>
    <name type="common">Fusarium solani subsp. pisi</name>
    <dbReference type="NCBI Taxonomy" id="660122"/>
    <lineage>
        <taxon>Eukaryota</taxon>
        <taxon>Fungi</taxon>
        <taxon>Dikarya</taxon>
        <taxon>Ascomycota</taxon>
        <taxon>Pezizomycotina</taxon>
        <taxon>Sordariomycetes</taxon>
        <taxon>Hypocreomycetidae</taxon>
        <taxon>Hypocreales</taxon>
        <taxon>Nectriaceae</taxon>
        <taxon>Fusarium</taxon>
        <taxon>Fusarium solani species complex</taxon>
        <taxon>Fusarium vanettenii</taxon>
    </lineage>
</organism>
<dbReference type="InterPro" id="IPR027434">
    <property type="entry name" value="Homing_endonucl"/>
</dbReference>
<dbReference type="Gene3D" id="3.10.28.10">
    <property type="entry name" value="Homing endonucleases"/>
    <property type="match status" value="2"/>
</dbReference>
<dbReference type="GO" id="GO:0005739">
    <property type="term" value="C:mitochondrion"/>
    <property type="evidence" value="ECO:0007669"/>
    <property type="project" value="UniProtKB-ARBA"/>
</dbReference>
<keyword evidence="3" id="KW-1185">Reference proteome</keyword>
<sequence length="289" mass="34320">MRENEKYKNKWNNLSEEEKFKLWLVGFTDGDGCFSIVKSGETYRLQFSLSQSEYNLRLLYYVKKNLGYGSVSKNSKQSWGNFRITDRKVLNQVIFPIFDKYPLLTSKYFNYVRFKEAYYILENKELTTEIKNKKIEELRSKELPVNYISPAISHLSEESKHEDIIQVISVYWLAGFIEAEGHLGVYTYPKRITIDFTIVQKLDQFLLFLIKRTLHIPSNVNYNKSRNIYVLSSSNSRVINDIIDTFRGKLHGMKSLEFKLWSVAQYYRKTKIEKVYKVNKILTKLVRLR</sequence>
<evidence type="ECO:0000313" key="3">
    <source>
        <dbReference type="Proteomes" id="UP000005206"/>
    </source>
</evidence>
<dbReference type="SUPFAM" id="SSF55608">
    <property type="entry name" value="Homing endonucleases"/>
    <property type="match status" value="2"/>
</dbReference>
<gene>
    <name evidence="2" type="primary">cox1-i3</name>
</gene>
<dbReference type="InParanoid" id="H6D5D4"/>
<proteinExistence type="predicted"/>
<dbReference type="STRING" id="660122.H6D5D4"/>
<dbReference type="PANTHER" id="PTHR36181:SF2">
    <property type="entry name" value="INTRON-ENCODED ENDONUCLEASE AI3-RELATED"/>
    <property type="match status" value="1"/>
</dbReference>
<name>H6D5D4_FUSV7</name>
<dbReference type="PANTHER" id="PTHR36181">
    <property type="entry name" value="INTRON-ENCODED ENDONUCLEASE AI3-RELATED"/>
    <property type="match status" value="1"/>
</dbReference>
<dbReference type="AlphaFoldDB" id="H6D5D4"/>
<dbReference type="GO" id="GO:0004519">
    <property type="term" value="F:endonuclease activity"/>
    <property type="evidence" value="ECO:0007669"/>
    <property type="project" value="InterPro"/>
</dbReference>
<dbReference type="Pfam" id="PF00961">
    <property type="entry name" value="LAGLIDADG_1"/>
    <property type="match status" value="2"/>
</dbReference>
<dbReference type="EMBL" id="JN041209">
    <property type="protein sequence ID" value="AEJ72908.1"/>
    <property type="molecule type" value="Genomic_DNA"/>
</dbReference>
<dbReference type="InterPro" id="IPR051289">
    <property type="entry name" value="LAGLIDADG_Endonuclease"/>
</dbReference>
<protein>
    <submittedName>
        <fullName evidence="2">LAGLIDADG intron encoded protein</fullName>
    </submittedName>
</protein>
<dbReference type="Proteomes" id="UP000005206">
    <property type="component" value="Mitochondrion"/>
</dbReference>
<dbReference type="InterPro" id="IPR004860">
    <property type="entry name" value="LAGLIDADG_dom"/>
</dbReference>
<geneLocation type="mitochondrion" evidence="2"/>
<evidence type="ECO:0000313" key="2">
    <source>
        <dbReference type="EMBL" id="AEJ72908.1"/>
    </source>
</evidence>